<sequence length="265" mass="29403">MLLGDSAFSLSSLRLLDNFQRIKILWDFVDSLVNMGVGLAIYLFHLEGNGDERVDVVLASGATKEILEYIDKGVGLKLQNAPSLAAFCHGQARGLGSGNVKEGKERKEYFKCTKVKKAARYVWRAEGQLVTIFFNTNNLLTIKFQACHFTTSKPLVIVNHAWNFLSAVARTTQAVWVASGIRGKKPLNLTTPANVSSNPFECCGIYTLCKSDDQRVTGITPSGFRLNGSIPVRLRSFTSLVELPSFSISWWLTFSVSLPQKRTFQ</sequence>
<evidence type="ECO:0000313" key="2">
    <source>
        <dbReference type="Proteomes" id="UP000269721"/>
    </source>
</evidence>
<evidence type="ECO:0000313" key="1">
    <source>
        <dbReference type="EMBL" id="RKO91728.1"/>
    </source>
</evidence>
<dbReference type="AlphaFoldDB" id="A0A4P9WJM6"/>
<name>A0A4P9WJM6_9FUNG</name>
<reference evidence="2" key="1">
    <citation type="journal article" date="2018" name="Nat. Microbiol.">
        <title>Leveraging single-cell genomics to expand the fungal tree of life.</title>
        <authorList>
            <person name="Ahrendt S.R."/>
            <person name="Quandt C.A."/>
            <person name="Ciobanu D."/>
            <person name="Clum A."/>
            <person name="Salamov A."/>
            <person name="Andreopoulos B."/>
            <person name="Cheng J.F."/>
            <person name="Woyke T."/>
            <person name="Pelin A."/>
            <person name="Henrissat B."/>
            <person name="Reynolds N.K."/>
            <person name="Benny G.L."/>
            <person name="Smith M.E."/>
            <person name="James T.Y."/>
            <person name="Grigoriev I.V."/>
        </authorList>
    </citation>
    <scope>NUCLEOTIDE SEQUENCE [LARGE SCALE GENOMIC DNA]</scope>
</reference>
<gene>
    <name evidence="1" type="ORF">BDK51DRAFT_34721</name>
</gene>
<organism evidence="1 2">
    <name type="scientific">Blyttiomyces helicus</name>
    <dbReference type="NCBI Taxonomy" id="388810"/>
    <lineage>
        <taxon>Eukaryota</taxon>
        <taxon>Fungi</taxon>
        <taxon>Fungi incertae sedis</taxon>
        <taxon>Chytridiomycota</taxon>
        <taxon>Chytridiomycota incertae sedis</taxon>
        <taxon>Chytridiomycetes</taxon>
        <taxon>Chytridiomycetes incertae sedis</taxon>
        <taxon>Blyttiomyces</taxon>
    </lineage>
</organism>
<protein>
    <submittedName>
        <fullName evidence="1">Uncharacterized protein</fullName>
    </submittedName>
</protein>
<dbReference type="Proteomes" id="UP000269721">
    <property type="component" value="Unassembled WGS sequence"/>
</dbReference>
<keyword evidence="2" id="KW-1185">Reference proteome</keyword>
<accession>A0A4P9WJM6</accession>
<dbReference type="EMBL" id="KZ994931">
    <property type="protein sequence ID" value="RKO91728.1"/>
    <property type="molecule type" value="Genomic_DNA"/>
</dbReference>
<proteinExistence type="predicted"/>